<gene>
    <name evidence="2" type="ORF">KKC1_24190</name>
</gene>
<organism evidence="2 3">
    <name type="scientific">Calderihabitans maritimus</name>
    <dbReference type="NCBI Taxonomy" id="1246530"/>
    <lineage>
        <taxon>Bacteria</taxon>
        <taxon>Bacillati</taxon>
        <taxon>Bacillota</taxon>
        <taxon>Clostridia</taxon>
        <taxon>Neomoorellales</taxon>
        <taxon>Calderihabitantaceae</taxon>
        <taxon>Calderihabitans</taxon>
    </lineage>
</organism>
<name>A0A1Z5HVG7_9FIRM</name>
<evidence type="ECO:0000256" key="1">
    <source>
        <dbReference type="SAM" id="MobiDB-lite"/>
    </source>
</evidence>
<dbReference type="AlphaFoldDB" id="A0A1Z5HVG7"/>
<reference evidence="3" key="1">
    <citation type="journal article" date="2017" name="Appl. Environ. Microbiol.">
        <title>Genomic Analysis of Calderihabitans maritimus KKC1, a Thermophilic, Hydrogenogenic, Carboxydotrophic Bacterium Isolated from Marine Sediment.</title>
        <authorList>
            <person name="Omae K."/>
            <person name="Yoneda Y."/>
            <person name="Fukuyama Y."/>
            <person name="Yoshida T."/>
            <person name="Sako Y."/>
        </authorList>
    </citation>
    <scope>NUCLEOTIDE SEQUENCE [LARGE SCALE GENOMIC DNA]</scope>
    <source>
        <strain evidence="3">KKC1</strain>
    </source>
</reference>
<protein>
    <submittedName>
        <fullName evidence="2">Uncharacterized protein</fullName>
    </submittedName>
</protein>
<proteinExistence type="predicted"/>
<dbReference type="Proteomes" id="UP000197032">
    <property type="component" value="Unassembled WGS sequence"/>
</dbReference>
<sequence>MSGPGNGEACYPPGPVRTRHRLKGEGITTRRVDDSSFRTVDRSDGYILGDHNILVIRTIVDDNGIAVPGRLQRTSYRSVGVSITAVSFRITAAIIHIDYCGRNCCGGKMQELEIRSVVHVAHSVLYGPCWQVKGILCRMLKSSVINGEGIPLDYTTDPPHHISVIVPNFNKIKLISLPDRLAECYYNGFIHRNVDCPIIRRGAGDNWGLVIHVGPS</sequence>
<accession>A0A1Z5HVG7</accession>
<dbReference type="EMBL" id="BDGJ01000125">
    <property type="protein sequence ID" value="GAW93280.1"/>
    <property type="molecule type" value="Genomic_DNA"/>
</dbReference>
<evidence type="ECO:0000313" key="2">
    <source>
        <dbReference type="EMBL" id="GAW93280.1"/>
    </source>
</evidence>
<evidence type="ECO:0000313" key="3">
    <source>
        <dbReference type="Proteomes" id="UP000197032"/>
    </source>
</evidence>
<keyword evidence="3" id="KW-1185">Reference proteome</keyword>
<comment type="caution">
    <text evidence="2">The sequence shown here is derived from an EMBL/GenBank/DDBJ whole genome shotgun (WGS) entry which is preliminary data.</text>
</comment>
<feature type="region of interest" description="Disordered" evidence="1">
    <location>
        <begin position="1"/>
        <end position="25"/>
    </location>
</feature>